<sequence>MSGVSLRVYDGGKSLPDVMRLIETELSGTSAYLDDAPPDVPVGVIICKLDRHMRGARLWRGYIGMLSVDPRWRGRGIGARLIEKAVEAMTQRGAAEIVLETEVDNAAALRLYGRLGFLREKRLYRFYLNGACRADAGKDSFRLVLPVHTPPAPARPATPPRHPYAGTIL</sequence>
<dbReference type="InterPro" id="IPR016181">
    <property type="entry name" value="Acyl_CoA_acyltransferase"/>
</dbReference>
<feature type="domain" description="N-acetyltransferase" evidence="5">
    <location>
        <begin position="1"/>
        <end position="148"/>
    </location>
</feature>
<evidence type="ECO:0000256" key="3">
    <source>
        <dbReference type="ARBA" id="ARBA00024025"/>
    </source>
</evidence>
<evidence type="ECO:0000256" key="1">
    <source>
        <dbReference type="ARBA" id="ARBA00022679"/>
    </source>
</evidence>
<organism evidence="6 7">
    <name type="scientific">Malassezia obtusa</name>
    <dbReference type="NCBI Taxonomy" id="76774"/>
    <lineage>
        <taxon>Eukaryota</taxon>
        <taxon>Fungi</taxon>
        <taxon>Dikarya</taxon>
        <taxon>Basidiomycota</taxon>
        <taxon>Ustilaginomycotina</taxon>
        <taxon>Malasseziomycetes</taxon>
        <taxon>Malasseziales</taxon>
        <taxon>Malasseziaceae</taxon>
        <taxon>Malassezia</taxon>
    </lineage>
</organism>
<dbReference type="EMBL" id="CP119936">
    <property type="protein sequence ID" value="WFD03164.1"/>
    <property type="molecule type" value="Genomic_DNA"/>
</dbReference>
<evidence type="ECO:0000256" key="2">
    <source>
        <dbReference type="ARBA" id="ARBA00023315"/>
    </source>
</evidence>
<reference evidence="6" key="1">
    <citation type="submission" date="2023-03" db="EMBL/GenBank/DDBJ databases">
        <title>Mating type loci evolution in Malassezia.</title>
        <authorList>
            <person name="Coelho M.A."/>
        </authorList>
    </citation>
    <scope>NUCLEOTIDE SEQUENCE</scope>
    <source>
        <strain evidence="6">CBS 7876</strain>
    </source>
</reference>
<protein>
    <submittedName>
        <fullName evidence="6">N-terminal methionine N(Alpha)-acetyltransferase NatC</fullName>
        <ecNumber evidence="6">2.3.1.256</ecNumber>
    </submittedName>
</protein>
<feature type="compositionally biased region" description="Pro residues" evidence="4">
    <location>
        <begin position="150"/>
        <end position="162"/>
    </location>
</feature>
<dbReference type="AlphaFoldDB" id="A0AAF0E233"/>
<proteinExistence type="inferred from homology"/>
<dbReference type="Pfam" id="PF00583">
    <property type="entry name" value="Acetyltransf_1"/>
    <property type="match status" value="1"/>
</dbReference>
<keyword evidence="7" id="KW-1185">Reference proteome</keyword>
<dbReference type="InterPro" id="IPR044542">
    <property type="entry name" value="NAA30-like"/>
</dbReference>
<evidence type="ECO:0000259" key="5">
    <source>
        <dbReference type="PROSITE" id="PS51186"/>
    </source>
</evidence>
<dbReference type="GO" id="GO:0120518">
    <property type="term" value="F:protein N-terminal-methionine acetyltransferase activity"/>
    <property type="evidence" value="ECO:0007669"/>
    <property type="project" value="UniProtKB-EC"/>
</dbReference>
<dbReference type="InterPro" id="IPR000182">
    <property type="entry name" value="GNAT_dom"/>
</dbReference>
<evidence type="ECO:0000313" key="7">
    <source>
        <dbReference type="Proteomes" id="UP001214603"/>
    </source>
</evidence>
<feature type="region of interest" description="Disordered" evidence="4">
    <location>
        <begin position="150"/>
        <end position="169"/>
    </location>
</feature>
<evidence type="ECO:0000313" key="6">
    <source>
        <dbReference type="EMBL" id="WFD03164.1"/>
    </source>
</evidence>
<dbReference type="Gene3D" id="3.40.630.30">
    <property type="match status" value="1"/>
</dbReference>
<name>A0AAF0E233_9BASI</name>
<dbReference type="CDD" id="cd04301">
    <property type="entry name" value="NAT_SF"/>
    <property type="match status" value="1"/>
</dbReference>
<dbReference type="PANTHER" id="PTHR45896">
    <property type="entry name" value="N-ALPHA-ACETYLTRANSFERASE 30"/>
    <property type="match status" value="1"/>
</dbReference>
<gene>
    <name evidence="6" type="primary">naa30</name>
    <name evidence="6" type="ORF">MOBT1_001853</name>
</gene>
<evidence type="ECO:0000256" key="4">
    <source>
        <dbReference type="SAM" id="MobiDB-lite"/>
    </source>
</evidence>
<keyword evidence="1 6" id="KW-0808">Transferase</keyword>
<keyword evidence="2 6" id="KW-0012">Acyltransferase</keyword>
<dbReference type="PANTHER" id="PTHR45896:SF1">
    <property type="entry name" value="N-ALPHA-ACETYLTRANSFERASE 30"/>
    <property type="match status" value="1"/>
</dbReference>
<dbReference type="Proteomes" id="UP001214603">
    <property type="component" value="Chromosome 3"/>
</dbReference>
<accession>A0AAF0E233</accession>
<dbReference type="EC" id="2.3.1.256" evidence="6"/>
<dbReference type="GO" id="GO:0031417">
    <property type="term" value="C:NatC complex"/>
    <property type="evidence" value="ECO:0007669"/>
    <property type="project" value="TreeGrafter"/>
</dbReference>
<dbReference type="SUPFAM" id="SSF55729">
    <property type="entry name" value="Acyl-CoA N-acyltransferases (Nat)"/>
    <property type="match status" value="1"/>
</dbReference>
<dbReference type="PROSITE" id="PS51186">
    <property type="entry name" value="GNAT"/>
    <property type="match status" value="1"/>
</dbReference>
<comment type="similarity">
    <text evidence="3">Belongs to the acetyltransferase family. MAK3 subfamily.</text>
</comment>